<organism evidence="4">
    <name type="scientific">uncultured Chthoniobacterales bacterium</name>
    <dbReference type="NCBI Taxonomy" id="1836801"/>
    <lineage>
        <taxon>Bacteria</taxon>
        <taxon>Pseudomonadati</taxon>
        <taxon>Verrucomicrobiota</taxon>
        <taxon>Spartobacteria</taxon>
        <taxon>Chthoniobacterales</taxon>
        <taxon>environmental samples</taxon>
    </lineage>
</organism>
<name>A0A6J4HXN4_9BACT</name>
<sequence length="166" mass="18289">MTAIRLLTADDAEEYAALRRDSLLDAPLAFTASPEDDAASSAEGVRKMLARAPDSVILGAFAPELIGMVGMYRDHHLKRAHKLHVWGVYVRATHRGSGVAVAMLEAAIRHARSMPGIACLDLSVNSTAPEAQRVYERVGFRMWGCEPDALRWRGEVTQEHHMSLQL</sequence>
<dbReference type="SUPFAM" id="SSF55729">
    <property type="entry name" value="Acyl-CoA N-acyltransferases (Nat)"/>
    <property type="match status" value="1"/>
</dbReference>
<dbReference type="CDD" id="cd04301">
    <property type="entry name" value="NAT_SF"/>
    <property type="match status" value="1"/>
</dbReference>
<evidence type="ECO:0000313" key="4">
    <source>
        <dbReference type="EMBL" id="CAA9235849.1"/>
    </source>
</evidence>
<dbReference type="PANTHER" id="PTHR43877:SF2">
    <property type="entry name" value="AMINOALKYLPHOSPHONATE N-ACETYLTRANSFERASE-RELATED"/>
    <property type="match status" value="1"/>
</dbReference>
<dbReference type="Gene3D" id="3.40.630.30">
    <property type="match status" value="1"/>
</dbReference>
<dbReference type="InterPro" id="IPR016181">
    <property type="entry name" value="Acyl_CoA_acyltransferase"/>
</dbReference>
<evidence type="ECO:0000259" key="3">
    <source>
        <dbReference type="PROSITE" id="PS51186"/>
    </source>
</evidence>
<dbReference type="Pfam" id="PF00583">
    <property type="entry name" value="Acetyltransf_1"/>
    <property type="match status" value="1"/>
</dbReference>
<gene>
    <name evidence="4" type="ORF">AVDCRST_MAG42-1822</name>
</gene>
<proteinExistence type="predicted"/>
<dbReference type="GO" id="GO:0016747">
    <property type="term" value="F:acyltransferase activity, transferring groups other than amino-acyl groups"/>
    <property type="evidence" value="ECO:0007669"/>
    <property type="project" value="InterPro"/>
</dbReference>
<dbReference type="InterPro" id="IPR050832">
    <property type="entry name" value="Bact_Acetyltransf"/>
</dbReference>
<dbReference type="EMBL" id="CADCTA010000057">
    <property type="protein sequence ID" value="CAA9235849.1"/>
    <property type="molecule type" value="Genomic_DNA"/>
</dbReference>
<protein>
    <recommendedName>
        <fullName evidence="3">N-acetyltransferase domain-containing protein</fullName>
    </recommendedName>
</protein>
<dbReference type="InterPro" id="IPR000182">
    <property type="entry name" value="GNAT_dom"/>
</dbReference>
<evidence type="ECO:0000256" key="2">
    <source>
        <dbReference type="ARBA" id="ARBA00023315"/>
    </source>
</evidence>
<dbReference type="PANTHER" id="PTHR43877">
    <property type="entry name" value="AMINOALKYLPHOSPHONATE N-ACETYLTRANSFERASE-RELATED-RELATED"/>
    <property type="match status" value="1"/>
</dbReference>
<keyword evidence="1" id="KW-0808">Transferase</keyword>
<evidence type="ECO:0000256" key="1">
    <source>
        <dbReference type="ARBA" id="ARBA00022679"/>
    </source>
</evidence>
<keyword evidence="2" id="KW-0012">Acyltransferase</keyword>
<accession>A0A6J4HXN4</accession>
<dbReference type="AlphaFoldDB" id="A0A6J4HXN4"/>
<dbReference type="PROSITE" id="PS51186">
    <property type="entry name" value="GNAT"/>
    <property type="match status" value="1"/>
</dbReference>
<feature type="domain" description="N-acetyltransferase" evidence="3">
    <location>
        <begin position="2"/>
        <end position="166"/>
    </location>
</feature>
<reference evidence="4" key="1">
    <citation type="submission" date="2020-02" db="EMBL/GenBank/DDBJ databases">
        <authorList>
            <person name="Meier V. D."/>
        </authorList>
    </citation>
    <scope>NUCLEOTIDE SEQUENCE</scope>
    <source>
        <strain evidence="4">AVDCRST_MAG42</strain>
    </source>
</reference>